<feature type="binding site" evidence="7">
    <location>
        <position position="463"/>
    </location>
    <ligand>
        <name>Mg(2+)</name>
        <dbReference type="ChEBI" id="CHEBI:18420"/>
    </ligand>
</feature>
<name>W2UYI5_9RICK</name>
<protein>
    <recommendedName>
        <fullName evidence="7">DNA-directed RNA polymerase subunit beta'</fullName>
        <shortName evidence="7">RNAP subunit beta'</shortName>
        <ecNumber evidence="7">2.7.7.6</ecNumber>
    </recommendedName>
    <alternativeName>
        <fullName evidence="7">RNA polymerase subunit beta'</fullName>
    </alternativeName>
    <alternativeName>
        <fullName evidence="7">Transcriptase subunit beta'</fullName>
    </alternativeName>
</protein>
<dbReference type="GO" id="GO:0008270">
    <property type="term" value="F:zinc ion binding"/>
    <property type="evidence" value="ECO:0007669"/>
    <property type="project" value="UniProtKB-UniRule"/>
</dbReference>
<dbReference type="InterPro" id="IPR007080">
    <property type="entry name" value="RNA_pol_Rpb1_1"/>
</dbReference>
<comment type="catalytic activity">
    <reaction evidence="6 7 8">
        <text>RNA(n) + a ribonucleoside 5'-triphosphate = RNA(n+1) + diphosphate</text>
        <dbReference type="Rhea" id="RHEA:21248"/>
        <dbReference type="Rhea" id="RHEA-COMP:14527"/>
        <dbReference type="Rhea" id="RHEA-COMP:17342"/>
        <dbReference type="ChEBI" id="CHEBI:33019"/>
        <dbReference type="ChEBI" id="CHEBI:61557"/>
        <dbReference type="ChEBI" id="CHEBI:140395"/>
        <dbReference type="EC" id="2.7.7.6"/>
    </reaction>
</comment>
<dbReference type="InterPro" id="IPR006592">
    <property type="entry name" value="RNA_pol_N"/>
</dbReference>
<dbReference type="Pfam" id="PF05000">
    <property type="entry name" value="RNA_pol_Rpb1_4"/>
    <property type="match status" value="1"/>
</dbReference>
<dbReference type="InterPro" id="IPR042102">
    <property type="entry name" value="RNA_pol_Rpb1_3_sf"/>
</dbReference>
<dbReference type="InterPro" id="IPR038120">
    <property type="entry name" value="Rpb1_funnel_sf"/>
</dbReference>
<dbReference type="Gene3D" id="1.10.132.30">
    <property type="match status" value="1"/>
</dbReference>
<dbReference type="InterPro" id="IPR045867">
    <property type="entry name" value="DNA-dir_RpoC_beta_prime"/>
</dbReference>
<comment type="similarity">
    <text evidence="7 8">Belongs to the RNA polymerase beta' chain family.</text>
</comment>
<comment type="caution">
    <text evidence="10">The sequence shown here is derived from an EMBL/GenBank/DDBJ whole genome shotgun (WGS) entry which is preliminary data.</text>
</comment>
<dbReference type="PATRIC" id="fig|1401685.3.peg.806"/>
<feature type="binding site" evidence="7">
    <location>
        <position position="885"/>
    </location>
    <ligand>
        <name>Zn(2+)</name>
        <dbReference type="ChEBI" id="CHEBI:29105"/>
        <label>2</label>
    </ligand>
</feature>
<dbReference type="InterPro" id="IPR012754">
    <property type="entry name" value="DNA-dir_RpoC_beta_prime_bact"/>
</dbReference>
<dbReference type="EC" id="2.7.7.6" evidence="7"/>
<dbReference type="Pfam" id="PF00623">
    <property type="entry name" value="RNA_pol_Rpb1_2"/>
    <property type="match status" value="1"/>
</dbReference>
<keyword evidence="3 7" id="KW-0548">Nucleotidyltransferase</keyword>
<keyword evidence="5 7" id="KW-0804">Transcription</keyword>
<sequence>MADISGNSSFFGGGSESFNAIRIKIFSPEEIREVAYGEVLNGETINYRTGLPEVNGLFCAKIFGCVKDYECLCGKYRGIKYRGIVCEKCNVEITSSKVRRRRMGYIELASPVAHIWFLKSLPSRICQLLDMTVKNVEKVLYFDAHIVIDPGLTDMACYDLLTQSQYDKAIAEYGEGSFTAMIGAEAIQKLLKDLDLEKLKVELQDLIASTTSSLRVKKYRKRLKLVVDFLSSGNDPSNMILNVIPVTPPDLRPLVLLEGGRLATSDMNALYRLVINRSNRLRNLMMICSPELIIRNEKRMLQEAVDALFDNGRRNKVVKNTSNKRPYKSLSDMLKGKQGRFRQNLLGKRVDYSGRSVIIVGPNLKLHQCGLPKRIALEMFKPFIYSKLIMYGIALTVKTAKRMLQNERPEVWDILEEVIHQHPVLLNRAPTLHRMSIQAFEPLLIEGKAIQLHPLVCTAFNADFDGDQMAVHLPLSLEAQIEARVLMMSDRNILNPANGKPIITPSKDIVLGIYYLTIVDKDEDVGHEKLFSSLEEVQHAVDVGCLRLHDKIRCAVDLYKENANHFSIIDTTPGRLKIFEIVPRGLDLSYFNKTLTVKDISDLVDAIYKQFGRRETVYFCDKLMRLGFKYAMLSGISFGKDDMVIPDEKGSLVNTAKQKVASYEQQYQEGFITKNELHHKTVDAWQDCTEKVGIAMQKGLSKCTKVSDMTSIYMMADSGARGSVAQIRQLAGMRGLMATPSGEIIPNPIVSNLREGQNGMEYFLSTHGARKGLADIALKTANSGYLTRRLVDVAQDTIINIDDCGTENSMIARALVDGSNVIASLKEYIVGRSSAVQIIDPSTQEVIVEKGDFITNQQADVIESLGIDAIKIRSILTCSSRYGLCAKCYGYDLSTGDVISTGEAVGVIAAQSIGEPGTQLTMRTFHVGGAATRRVEKSGLNAFCSGSIHFENLAYILNKEGHYIVNSRTLEAVIVDNIGGKHAQGRIPYGARLYFIEDDKVKIGDKIADWDPYTRPIISEVSGYVAYRDLIENISYSEVLDEDSGIINKIVTEWKQGAETSQLRPRIEIVDDKGNVLKLSNGADASYMLPIKSFINVSDGQKVHVADIIVKISKGSSTTRDITGGLPKVAELFEARKPKENAIISEINGYVEFGGDYYKTKRRIIVRNDDDSGITREYLVLKGRYITVNEGDYVRKGDYLTEGDPDPHDILRILGVSEFSDYMISSIQRIYRAQGVRINSKHFEVILRKMLSKVEIIDSGDTNFISGQKVDLYEVMSTNFAISREGKESAKYTRILLGITRASLQTGSFMSEVSFQDGSRILKDASIAGRTDYLLGLKENVIVGRLLPMGTGFVEYQILKKSRRRMMSATRENKE</sequence>
<dbReference type="Pfam" id="PF04983">
    <property type="entry name" value="RNA_pol_Rpb1_3"/>
    <property type="match status" value="1"/>
</dbReference>
<comment type="subunit">
    <text evidence="7">The RNAP catalytic core consists of 2 alpha, 1 beta, 1 beta' and 1 omega subunit. When a sigma factor is associated with the core the holoenzyme is formed, which can initiate transcription.</text>
</comment>
<evidence type="ECO:0000313" key="10">
    <source>
        <dbReference type="EMBL" id="ETO91181.1"/>
    </source>
</evidence>
<gene>
    <name evidence="7 10" type="primary">rpoC</name>
    <name evidence="10" type="ORF">P857_670</name>
</gene>
<feature type="binding site" evidence="7">
    <location>
        <position position="878"/>
    </location>
    <ligand>
        <name>Zn(2+)</name>
        <dbReference type="ChEBI" id="CHEBI:29105"/>
        <label>2</label>
    </ligand>
</feature>
<dbReference type="Gene3D" id="1.10.274.100">
    <property type="entry name" value="RNA polymerase Rpb1, domain 3"/>
    <property type="match status" value="2"/>
</dbReference>
<evidence type="ECO:0000256" key="8">
    <source>
        <dbReference type="RuleBase" id="RU004279"/>
    </source>
</evidence>
<keyword evidence="4 7" id="KW-0479">Metal-binding</keyword>
<dbReference type="CDD" id="cd01609">
    <property type="entry name" value="RNAP_beta'_N"/>
    <property type="match status" value="1"/>
</dbReference>
<evidence type="ECO:0000256" key="3">
    <source>
        <dbReference type="ARBA" id="ARBA00022695"/>
    </source>
</evidence>
<feature type="binding site" evidence="7">
    <location>
        <position position="465"/>
    </location>
    <ligand>
        <name>Mg(2+)</name>
        <dbReference type="ChEBI" id="CHEBI:18420"/>
    </ligand>
</feature>
<feature type="binding site" evidence="7">
    <location>
        <position position="89"/>
    </location>
    <ligand>
        <name>Zn(2+)</name>
        <dbReference type="ChEBI" id="CHEBI:29105"/>
        <label>1</label>
    </ligand>
</feature>
<accession>W2UYI5</accession>
<proteinExistence type="inferred from homology"/>
<evidence type="ECO:0000256" key="7">
    <source>
        <dbReference type="HAMAP-Rule" id="MF_01322"/>
    </source>
</evidence>
<keyword evidence="7" id="KW-0460">Magnesium</keyword>
<dbReference type="PANTHER" id="PTHR19376:SF54">
    <property type="entry name" value="DNA-DIRECTED RNA POLYMERASE SUBUNIT BETA"/>
    <property type="match status" value="1"/>
</dbReference>
<dbReference type="InterPro" id="IPR000722">
    <property type="entry name" value="RNA_pol_asu"/>
</dbReference>
<dbReference type="Pfam" id="PF04998">
    <property type="entry name" value="RNA_pol_Rpb1_5"/>
    <property type="match status" value="1"/>
</dbReference>
<dbReference type="Gene3D" id="1.10.1790.20">
    <property type="match status" value="1"/>
</dbReference>
<dbReference type="InterPro" id="IPR007066">
    <property type="entry name" value="RNA_pol_Rpb1_3"/>
</dbReference>
<organism evidence="10 11">
    <name type="scientific">Candidatus Xenolissoclinum pacificiensis L6</name>
    <dbReference type="NCBI Taxonomy" id="1401685"/>
    <lineage>
        <taxon>Bacteria</taxon>
        <taxon>Pseudomonadati</taxon>
        <taxon>Pseudomonadota</taxon>
        <taxon>Alphaproteobacteria</taxon>
        <taxon>Rickettsiales</taxon>
        <taxon>Anaplasmataceae</taxon>
        <taxon>Candidatus Xenolissoclinum</taxon>
    </lineage>
</organism>
<feature type="binding site" evidence="7">
    <location>
        <position position="888"/>
    </location>
    <ligand>
        <name>Zn(2+)</name>
        <dbReference type="ChEBI" id="CHEBI:29105"/>
        <label>2</label>
    </ligand>
</feature>
<keyword evidence="11" id="KW-1185">Reference proteome</keyword>
<dbReference type="SMART" id="SM00663">
    <property type="entry name" value="RPOLA_N"/>
    <property type="match status" value="1"/>
</dbReference>
<evidence type="ECO:0000256" key="1">
    <source>
        <dbReference type="ARBA" id="ARBA00022478"/>
    </source>
</evidence>
<dbReference type="GO" id="GO:0006351">
    <property type="term" value="P:DNA-templated transcription"/>
    <property type="evidence" value="ECO:0007669"/>
    <property type="project" value="UniProtKB-UniRule"/>
</dbReference>
<evidence type="ECO:0000313" key="11">
    <source>
        <dbReference type="Proteomes" id="UP000018951"/>
    </source>
</evidence>
<dbReference type="Gene3D" id="1.10.40.90">
    <property type="match status" value="1"/>
</dbReference>
<dbReference type="GO" id="GO:0000287">
    <property type="term" value="F:magnesium ion binding"/>
    <property type="evidence" value="ECO:0007669"/>
    <property type="project" value="UniProtKB-UniRule"/>
</dbReference>
<feature type="binding site" evidence="7">
    <location>
        <position position="86"/>
    </location>
    <ligand>
        <name>Zn(2+)</name>
        <dbReference type="ChEBI" id="CHEBI:29105"/>
        <label>1</label>
    </ligand>
</feature>
<dbReference type="GO" id="GO:0000428">
    <property type="term" value="C:DNA-directed RNA polymerase complex"/>
    <property type="evidence" value="ECO:0007669"/>
    <property type="project" value="UniProtKB-KW"/>
</dbReference>
<dbReference type="InterPro" id="IPR007083">
    <property type="entry name" value="RNA_pol_Rpb1_4"/>
</dbReference>
<dbReference type="HAMAP" id="MF_01322">
    <property type="entry name" value="RNApol_bact_RpoC"/>
    <property type="match status" value="1"/>
</dbReference>
<comment type="function">
    <text evidence="7 8">DNA-dependent RNA polymerase catalyzes the transcription of DNA into RNA using the four ribonucleoside triphosphates as substrates.</text>
</comment>
<evidence type="ECO:0000256" key="2">
    <source>
        <dbReference type="ARBA" id="ARBA00022679"/>
    </source>
</evidence>
<dbReference type="GO" id="GO:0003899">
    <property type="term" value="F:DNA-directed RNA polymerase activity"/>
    <property type="evidence" value="ECO:0007669"/>
    <property type="project" value="UniProtKB-UniRule"/>
</dbReference>
<dbReference type="Gene3D" id="2.40.40.20">
    <property type="match status" value="1"/>
</dbReference>
<dbReference type="InterPro" id="IPR044893">
    <property type="entry name" value="RNA_pol_Rpb1_clamp_domain"/>
</dbReference>
<feature type="binding site" evidence="7">
    <location>
        <position position="73"/>
    </location>
    <ligand>
        <name>Zn(2+)</name>
        <dbReference type="ChEBI" id="CHEBI:29105"/>
        <label>1</label>
    </ligand>
</feature>
<keyword evidence="1 7" id="KW-0240">DNA-directed RNA polymerase</keyword>
<evidence type="ECO:0000256" key="6">
    <source>
        <dbReference type="ARBA" id="ARBA00048552"/>
    </source>
</evidence>
<dbReference type="PANTHER" id="PTHR19376">
    <property type="entry name" value="DNA-DIRECTED RNA POLYMERASE"/>
    <property type="match status" value="1"/>
</dbReference>
<comment type="cofactor">
    <cofactor evidence="7">
        <name>Zn(2+)</name>
        <dbReference type="ChEBI" id="CHEBI:29105"/>
    </cofactor>
    <text evidence="7">Binds 2 Zn(2+) ions per subunit.</text>
</comment>
<comment type="cofactor">
    <cofactor evidence="7">
        <name>Mg(2+)</name>
        <dbReference type="ChEBI" id="CHEBI:18420"/>
    </cofactor>
    <text evidence="7">Binds 1 Mg(2+) ion per subunit.</text>
</comment>
<keyword evidence="2 7" id="KW-0808">Transferase</keyword>
<dbReference type="InterPro" id="IPR007081">
    <property type="entry name" value="RNA_pol_Rpb1_5"/>
</dbReference>
<dbReference type="Gene3D" id="4.10.860.120">
    <property type="entry name" value="RNA polymerase II, clamp domain"/>
    <property type="match status" value="1"/>
</dbReference>
<keyword evidence="7" id="KW-0862">Zinc</keyword>
<dbReference type="Gene3D" id="2.40.50.100">
    <property type="match status" value="3"/>
</dbReference>
<evidence type="ECO:0000256" key="4">
    <source>
        <dbReference type="ARBA" id="ARBA00022723"/>
    </source>
</evidence>
<feature type="binding site" evidence="7">
    <location>
        <position position="71"/>
    </location>
    <ligand>
        <name>Zn(2+)</name>
        <dbReference type="ChEBI" id="CHEBI:29105"/>
        <label>1</label>
    </ligand>
</feature>
<evidence type="ECO:0000259" key="9">
    <source>
        <dbReference type="SMART" id="SM00663"/>
    </source>
</evidence>
<dbReference type="CDD" id="cd02655">
    <property type="entry name" value="RNAP_beta'_C"/>
    <property type="match status" value="1"/>
</dbReference>
<dbReference type="NCBIfam" id="TIGR02386">
    <property type="entry name" value="rpoC_TIGR"/>
    <property type="match status" value="1"/>
</dbReference>
<dbReference type="Proteomes" id="UP000018951">
    <property type="component" value="Unassembled WGS sequence"/>
</dbReference>
<feature type="binding site" evidence="7">
    <location>
        <position position="804"/>
    </location>
    <ligand>
        <name>Zn(2+)</name>
        <dbReference type="ChEBI" id="CHEBI:29105"/>
        <label>2</label>
    </ligand>
</feature>
<dbReference type="SUPFAM" id="SSF64484">
    <property type="entry name" value="beta and beta-prime subunits of DNA dependent RNA-polymerase"/>
    <property type="match status" value="1"/>
</dbReference>
<dbReference type="GO" id="GO:0003677">
    <property type="term" value="F:DNA binding"/>
    <property type="evidence" value="ECO:0007669"/>
    <property type="project" value="UniProtKB-UniRule"/>
</dbReference>
<dbReference type="EMBL" id="AXCJ01000008">
    <property type="protein sequence ID" value="ETO91181.1"/>
    <property type="molecule type" value="Genomic_DNA"/>
</dbReference>
<dbReference type="Pfam" id="PF04997">
    <property type="entry name" value="RNA_pol_Rpb1_1"/>
    <property type="match status" value="1"/>
</dbReference>
<feature type="binding site" evidence="7">
    <location>
        <position position="467"/>
    </location>
    <ligand>
        <name>Mg(2+)</name>
        <dbReference type="ChEBI" id="CHEBI:18420"/>
    </ligand>
</feature>
<evidence type="ECO:0000256" key="5">
    <source>
        <dbReference type="ARBA" id="ARBA00023163"/>
    </source>
</evidence>
<dbReference type="Gene3D" id="1.10.150.390">
    <property type="match status" value="1"/>
</dbReference>
<feature type="domain" description="RNA polymerase N-terminal" evidence="9">
    <location>
        <begin position="237"/>
        <end position="517"/>
    </location>
</feature>
<dbReference type="STRING" id="1401685.P857_670"/>
<reference evidence="10 11" key="1">
    <citation type="journal article" date="2013" name="PLoS ONE">
        <title>Bacterial endosymbiosis in a chordate host: long-term co-evolution and conservation of secondary metabolism.</title>
        <authorList>
            <person name="Kwan J.C."/>
            <person name="Schmidt E.W."/>
        </authorList>
    </citation>
    <scope>NUCLEOTIDE SEQUENCE [LARGE SCALE GENOMIC DNA]</scope>
    <source>
        <strain evidence="11">L6</strain>
    </source>
</reference>